<dbReference type="GO" id="GO:0004553">
    <property type="term" value="F:hydrolase activity, hydrolyzing O-glycosyl compounds"/>
    <property type="evidence" value="ECO:0007669"/>
    <property type="project" value="InterPro"/>
</dbReference>
<dbReference type="Proteomes" id="UP000283492">
    <property type="component" value="Unassembled WGS sequence"/>
</dbReference>
<organism evidence="2 5">
    <name type="scientific">Roseburia inulinivorans</name>
    <dbReference type="NCBI Taxonomy" id="360807"/>
    <lineage>
        <taxon>Bacteria</taxon>
        <taxon>Bacillati</taxon>
        <taxon>Bacillota</taxon>
        <taxon>Clostridia</taxon>
        <taxon>Lachnospirales</taxon>
        <taxon>Lachnospiraceae</taxon>
        <taxon>Roseburia</taxon>
    </lineage>
</organism>
<dbReference type="PANTHER" id="PTHR43174:SF3">
    <property type="entry name" value="UDP-N-ACETYLGLUCOSAMINE 2-EPIMERASE"/>
    <property type="match status" value="1"/>
</dbReference>
<keyword evidence="2" id="KW-0326">Glycosidase</keyword>
<dbReference type="RefSeq" id="WP_118126894.1">
    <property type="nucleotide sequence ID" value="NZ_CABJFX010000010.1"/>
</dbReference>
<keyword evidence="2" id="KW-0378">Hydrolase</keyword>
<protein>
    <submittedName>
        <fullName evidence="2">UDP-N-acetylglucosamine 2-epimerase (Hydrolyzing)</fullName>
        <ecNumber evidence="2">3.2.1.183</ecNumber>
    </submittedName>
</protein>
<dbReference type="GO" id="GO:0006047">
    <property type="term" value="P:UDP-N-acetylglucosamine metabolic process"/>
    <property type="evidence" value="ECO:0007669"/>
    <property type="project" value="InterPro"/>
</dbReference>
<dbReference type="InterPro" id="IPR003331">
    <property type="entry name" value="UDP_GlcNAc_Epimerase_2_dom"/>
</dbReference>
<comment type="caution">
    <text evidence="2">The sequence shown here is derived from an EMBL/GenBank/DDBJ whole genome shotgun (WGS) entry which is preliminary data.</text>
</comment>
<dbReference type="AlphaFoldDB" id="A0A412FED5"/>
<dbReference type="InterPro" id="IPR020004">
    <property type="entry name" value="UDP-GlcNAc_Epase"/>
</dbReference>
<evidence type="ECO:0000313" key="2">
    <source>
        <dbReference type="EMBL" id="RGR66466.1"/>
    </source>
</evidence>
<dbReference type="EMBL" id="QSFX01000010">
    <property type="protein sequence ID" value="RHA89580.1"/>
    <property type="molecule type" value="Genomic_DNA"/>
</dbReference>
<dbReference type="NCBIfam" id="TIGR03568">
    <property type="entry name" value="NeuC_NnaA"/>
    <property type="match status" value="1"/>
</dbReference>
<dbReference type="InterPro" id="IPR029767">
    <property type="entry name" value="WecB-like"/>
</dbReference>
<name>A0A412FED5_9FIRM</name>
<gene>
    <name evidence="2" type="primary">neuC</name>
    <name evidence="3" type="ORF">DW914_07400</name>
    <name evidence="2" type="ORF">DWY29_12970</name>
</gene>
<evidence type="ECO:0000259" key="1">
    <source>
        <dbReference type="Pfam" id="PF02350"/>
    </source>
</evidence>
<feature type="domain" description="UDP-N-acetylglucosamine 2-epimerase" evidence="1">
    <location>
        <begin position="23"/>
        <end position="368"/>
    </location>
</feature>
<dbReference type="CDD" id="cd03786">
    <property type="entry name" value="GTB_UDP-GlcNAc_2-Epimerase"/>
    <property type="match status" value="1"/>
</dbReference>
<proteinExistence type="predicted"/>
<sequence>MKKICVVTATRAEYGLLRNVIRRIQEDEELELCLIVTGTHLLNEYGNTIDEIIEDGFEIKEKIPILRSDVQGTDMMIQAMAVAIEKFHEAFKHHKPDMLIVLGDRYELLSICEAALINKIPIAHISGGEITEGAIDDTIRHCITKMSSLHFPGCETYRKRIIQMGEQPSTVFNYGDVGVENIYKMQYMERNQLEKDIGVSLDGEYACVTYHPTTLDDDIPENQIKEVLTAIEGFSNMNFIFTGANADAGGQTINECIQEYVLKHENCRYYASLGARRYLSLLKDSSMIIGNSSSGIIEAPCFGIPTVNIGIRQKGRLQSDGIINCGVNAEEIKKAIQYARSEQGKERAKKAVNPYGKGDTSAGIVKEIKNYLKTQGNTRKKFYDIPGWNTIEE</sequence>
<evidence type="ECO:0000313" key="4">
    <source>
        <dbReference type="Proteomes" id="UP000283492"/>
    </source>
</evidence>
<reference evidence="4 5" key="1">
    <citation type="submission" date="2018-08" db="EMBL/GenBank/DDBJ databases">
        <title>A genome reference for cultivated species of the human gut microbiota.</title>
        <authorList>
            <person name="Zou Y."/>
            <person name="Xue W."/>
            <person name="Luo G."/>
        </authorList>
    </citation>
    <scope>NUCLEOTIDE SEQUENCE [LARGE SCALE GENOMIC DNA]</scope>
    <source>
        <strain evidence="2 5">AF24-4</strain>
        <strain evidence="3 4">AM42-1AC</strain>
    </source>
</reference>
<dbReference type="PANTHER" id="PTHR43174">
    <property type="entry name" value="UDP-N-ACETYLGLUCOSAMINE 2-EPIMERASE"/>
    <property type="match status" value="1"/>
</dbReference>
<dbReference type="Pfam" id="PF02350">
    <property type="entry name" value="Epimerase_2"/>
    <property type="match status" value="1"/>
</dbReference>
<dbReference type="SUPFAM" id="SSF53756">
    <property type="entry name" value="UDP-Glycosyltransferase/glycogen phosphorylase"/>
    <property type="match status" value="1"/>
</dbReference>
<evidence type="ECO:0000313" key="3">
    <source>
        <dbReference type="EMBL" id="RHA89580.1"/>
    </source>
</evidence>
<accession>A0A412FED5</accession>
<dbReference type="EMBL" id="QRUN01000022">
    <property type="protein sequence ID" value="RGR66466.1"/>
    <property type="molecule type" value="Genomic_DNA"/>
</dbReference>
<dbReference type="Proteomes" id="UP000285820">
    <property type="component" value="Unassembled WGS sequence"/>
</dbReference>
<evidence type="ECO:0000313" key="5">
    <source>
        <dbReference type="Proteomes" id="UP000285820"/>
    </source>
</evidence>
<dbReference type="Gene3D" id="3.40.50.2000">
    <property type="entry name" value="Glycogen Phosphorylase B"/>
    <property type="match status" value="2"/>
</dbReference>
<dbReference type="EC" id="3.2.1.183" evidence="2"/>